<dbReference type="SUPFAM" id="SSF53448">
    <property type="entry name" value="Nucleotide-diphospho-sugar transferases"/>
    <property type="match status" value="1"/>
</dbReference>
<accession>A0A1N6RU22</accession>
<protein>
    <submittedName>
        <fullName evidence="4">Glycosyl transferase family 2</fullName>
    </submittedName>
</protein>
<dbReference type="InterPro" id="IPR029044">
    <property type="entry name" value="Nucleotide-diphossugar_trans"/>
</dbReference>
<dbReference type="STRING" id="159291.SAMN05920897_10720"/>
<evidence type="ECO:0000256" key="2">
    <source>
        <dbReference type="SAM" id="Phobius"/>
    </source>
</evidence>
<feature type="domain" description="Glycosyltransferase 2-like" evidence="3">
    <location>
        <begin position="76"/>
        <end position="202"/>
    </location>
</feature>
<keyword evidence="2" id="KW-0472">Membrane</keyword>
<evidence type="ECO:0000259" key="3">
    <source>
        <dbReference type="Pfam" id="PF00535"/>
    </source>
</evidence>
<dbReference type="PANTHER" id="PTHR43685">
    <property type="entry name" value="GLYCOSYLTRANSFERASE"/>
    <property type="match status" value="1"/>
</dbReference>
<sequence>MGYHGPVFKSENRPHTNLSAEVSGDSSYAPCTVVPEGNPWVPPHALVGATFTQAFGRDEPQSAVELHVKHETVAVSVVIPVFNDAEALERCLRQLQMQTHDHRRFEVIVVDNGSTDHTREVATSFPGVKLLVESTYRNSPYSARNRAIEIARGAVIALIDANCYPDPEWLSEAVSAMEGESADLVAGNVLFDITEPFRAAHIVDGMTNIRMRESVEKKSVAKTANLIVKKDVFNQLGLFPEGLRSGGDVRWTGEAVSIGLKLVFAENAVVRKAPRDWAELLKKQWRVARGQPAIWKEPEKHLRVSELLGKMLIPPRIRTTKRKAENVLLETVGRTGLLTIPLLLKIWFLRLAVQIVMGFAHIVFVLKQR</sequence>
<dbReference type="GO" id="GO:0016740">
    <property type="term" value="F:transferase activity"/>
    <property type="evidence" value="ECO:0007669"/>
    <property type="project" value="UniProtKB-KW"/>
</dbReference>
<feature type="compositionally biased region" description="Polar residues" evidence="1">
    <location>
        <begin position="15"/>
        <end position="24"/>
    </location>
</feature>
<gene>
    <name evidence="4" type="ORF">SAMN05920897_10720</name>
</gene>
<dbReference type="Gene3D" id="3.90.550.10">
    <property type="entry name" value="Spore Coat Polysaccharide Biosynthesis Protein SpsA, Chain A"/>
    <property type="match status" value="1"/>
</dbReference>
<feature type="transmembrane region" description="Helical" evidence="2">
    <location>
        <begin position="347"/>
        <end position="366"/>
    </location>
</feature>
<keyword evidence="2" id="KW-0812">Transmembrane</keyword>
<organism evidence="4 5">
    <name type="scientific">Alkalispirochaeta americana</name>
    <dbReference type="NCBI Taxonomy" id="159291"/>
    <lineage>
        <taxon>Bacteria</taxon>
        <taxon>Pseudomonadati</taxon>
        <taxon>Spirochaetota</taxon>
        <taxon>Spirochaetia</taxon>
        <taxon>Spirochaetales</taxon>
        <taxon>Spirochaetaceae</taxon>
        <taxon>Alkalispirochaeta</taxon>
    </lineage>
</organism>
<evidence type="ECO:0000256" key="1">
    <source>
        <dbReference type="SAM" id="MobiDB-lite"/>
    </source>
</evidence>
<reference evidence="4 5" key="1">
    <citation type="submission" date="2017-01" db="EMBL/GenBank/DDBJ databases">
        <authorList>
            <person name="Mah S.A."/>
            <person name="Swanson W.J."/>
            <person name="Moy G.W."/>
            <person name="Vacquier V.D."/>
        </authorList>
    </citation>
    <scope>NUCLEOTIDE SEQUENCE [LARGE SCALE GENOMIC DNA]</scope>
    <source>
        <strain evidence="4 5">ASpG1</strain>
    </source>
</reference>
<feature type="region of interest" description="Disordered" evidence="1">
    <location>
        <begin position="1"/>
        <end position="24"/>
    </location>
</feature>
<evidence type="ECO:0000313" key="4">
    <source>
        <dbReference type="EMBL" id="SIQ32364.1"/>
    </source>
</evidence>
<dbReference type="AlphaFoldDB" id="A0A1N6RU22"/>
<keyword evidence="2" id="KW-1133">Transmembrane helix</keyword>
<keyword evidence="4" id="KW-0808">Transferase</keyword>
<name>A0A1N6RU22_9SPIO</name>
<dbReference type="PANTHER" id="PTHR43685:SF2">
    <property type="entry name" value="GLYCOSYLTRANSFERASE 2-LIKE DOMAIN-CONTAINING PROTEIN"/>
    <property type="match status" value="1"/>
</dbReference>
<dbReference type="InterPro" id="IPR001173">
    <property type="entry name" value="Glyco_trans_2-like"/>
</dbReference>
<dbReference type="EMBL" id="FTMS01000007">
    <property type="protein sequence ID" value="SIQ32364.1"/>
    <property type="molecule type" value="Genomic_DNA"/>
</dbReference>
<proteinExistence type="predicted"/>
<dbReference type="Pfam" id="PF00535">
    <property type="entry name" value="Glycos_transf_2"/>
    <property type="match status" value="1"/>
</dbReference>
<dbReference type="InterPro" id="IPR050834">
    <property type="entry name" value="Glycosyltransf_2"/>
</dbReference>
<evidence type="ECO:0000313" key="5">
    <source>
        <dbReference type="Proteomes" id="UP000186400"/>
    </source>
</evidence>
<keyword evidence="5" id="KW-1185">Reference proteome</keyword>
<dbReference type="Proteomes" id="UP000186400">
    <property type="component" value="Unassembled WGS sequence"/>
</dbReference>